<name>A0A1H4BH16_9BACT</name>
<dbReference type="EMBL" id="FNQY01000021">
    <property type="protein sequence ID" value="SEA47469.1"/>
    <property type="molecule type" value="Genomic_DNA"/>
</dbReference>
<reference evidence="2 3" key="1">
    <citation type="submission" date="2016-10" db="EMBL/GenBank/DDBJ databases">
        <authorList>
            <person name="de Groot N.N."/>
        </authorList>
    </citation>
    <scope>NUCLEOTIDE SEQUENCE [LARGE SCALE GENOMIC DNA]</scope>
    <source>
        <strain evidence="2 3">Vu-144</strain>
    </source>
</reference>
<gene>
    <name evidence="2" type="ORF">SAMN05192529_12141</name>
</gene>
<sequence>MNKEIFYNYDCYALERIYPERKFVEILEQISSLNDSIKPFISNVTDLLHTSIKDDKNIEITEIVSPNIDEELEKKLADSPLYTSYKSHSEKSLSKFVFNKFLRRIFKKDGHNNETHVIQDYIHSWLEKNLAINIVQDSRFSSLEVLKSLLDKTEMLHGFYVDLIKNIPTEWILSNKDEWINVNVSPDKLLDNIRTFDKEFVNGYESSLSKLSKENLWNFVQEATGNSDYMMLNREFSFISSVLIRKDISLWIEFWDNLKLPAIQDCVFMSSLNFVPQEYLQLVSILTDEKTSVKSDLKVLLFIVAQNYFEASNKLTERFSIYEDLERKNERNQQFFEKGIKQQKKWLEEKKKNYKALIQSLKKKLSNSEIEDWIFSYRPRTNNCQYRPNDIYNLEIKLLTEVYKEKCVEFLSLDLQSFNLQKFNFYVEVIKDKEDKKNASTLLGAMVIYISSDKFYWDKTYVEPYWSALKGLGFIIGQQEKPIEKAKELINKFKIIHQGWNPYKIDYKLLTKETFIYSGISLLLENESAFNNNNDKEIFFKELLSHILIQDRYSQVDNSEYYQMPLHLLFLVANQILPSIKEYYELELINNYDNLYSLLSVLSSEEKPICDTSKKLISERLDKEFFVEKKQFSNRSQKDKVQELEKMIELLNIEN</sequence>
<dbReference type="STRING" id="551991.SAMN05192529_12141"/>
<dbReference type="RefSeq" id="WP_091400128.1">
    <property type="nucleotide sequence ID" value="NZ_FNQY01000021.1"/>
</dbReference>
<dbReference type="OrthoDB" id="1467926at2"/>
<protein>
    <submittedName>
        <fullName evidence="2">Uncharacterized protein</fullName>
    </submittedName>
</protein>
<evidence type="ECO:0000313" key="3">
    <source>
        <dbReference type="Proteomes" id="UP000199041"/>
    </source>
</evidence>
<evidence type="ECO:0000256" key="1">
    <source>
        <dbReference type="SAM" id="Coils"/>
    </source>
</evidence>
<evidence type="ECO:0000313" key="2">
    <source>
        <dbReference type="EMBL" id="SEA47469.1"/>
    </source>
</evidence>
<accession>A0A1H4BH16</accession>
<dbReference type="AlphaFoldDB" id="A0A1H4BH16"/>
<feature type="coiled-coil region" evidence="1">
    <location>
        <begin position="344"/>
        <end position="371"/>
    </location>
</feature>
<keyword evidence="3" id="KW-1185">Reference proteome</keyword>
<proteinExistence type="predicted"/>
<organism evidence="2 3">
    <name type="scientific">Arachidicoccus rhizosphaerae</name>
    <dbReference type="NCBI Taxonomy" id="551991"/>
    <lineage>
        <taxon>Bacteria</taxon>
        <taxon>Pseudomonadati</taxon>
        <taxon>Bacteroidota</taxon>
        <taxon>Chitinophagia</taxon>
        <taxon>Chitinophagales</taxon>
        <taxon>Chitinophagaceae</taxon>
        <taxon>Arachidicoccus</taxon>
    </lineage>
</organism>
<dbReference type="Proteomes" id="UP000199041">
    <property type="component" value="Unassembled WGS sequence"/>
</dbReference>
<keyword evidence="1" id="KW-0175">Coiled coil</keyword>